<evidence type="ECO:0000313" key="2">
    <source>
        <dbReference type="EMBL" id="CAD6222867.1"/>
    </source>
</evidence>
<feature type="compositionally biased region" description="Basic and acidic residues" evidence="1">
    <location>
        <begin position="24"/>
        <end position="56"/>
    </location>
</feature>
<name>A0A811NHS8_9POAL</name>
<keyword evidence="3" id="KW-1185">Reference proteome</keyword>
<reference evidence="2" key="1">
    <citation type="submission" date="2020-10" db="EMBL/GenBank/DDBJ databases">
        <authorList>
            <person name="Han B."/>
            <person name="Lu T."/>
            <person name="Zhao Q."/>
            <person name="Huang X."/>
            <person name="Zhao Y."/>
        </authorList>
    </citation>
    <scope>NUCLEOTIDE SEQUENCE</scope>
</reference>
<protein>
    <submittedName>
        <fullName evidence="2">Uncharacterized protein</fullName>
    </submittedName>
</protein>
<dbReference type="Proteomes" id="UP000604825">
    <property type="component" value="Unassembled WGS sequence"/>
</dbReference>
<evidence type="ECO:0000313" key="3">
    <source>
        <dbReference type="Proteomes" id="UP000604825"/>
    </source>
</evidence>
<accession>A0A811NHS8</accession>
<feature type="region of interest" description="Disordered" evidence="1">
    <location>
        <begin position="1"/>
        <end position="56"/>
    </location>
</feature>
<organism evidence="2 3">
    <name type="scientific">Miscanthus lutarioriparius</name>
    <dbReference type="NCBI Taxonomy" id="422564"/>
    <lineage>
        <taxon>Eukaryota</taxon>
        <taxon>Viridiplantae</taxon>
        <taxon>Streptophyta</taxon>
        <taxon>Embryophyta</taxon>
        <taxon>Tracheophyta</taxon>
        <taxon>Spermatophyta</taxon>
        <taxon>Magnoliopsida</taxon>
        <taxon>Liliopsida</taxon>
        <taxon>Poales</taxon>
        <taxon>Poaceae</taxon>
        <taxon>PACMAD clade</taxon>
        <taxon>Panicoideae</taxon>
        <taxon>Andropogonodae</taxon>
        <taxon>Andropogoneae</taxon>
        <taxon>Saccharinae</taxon>
        <taxon>Miscanthus</taxon>
    </lineage>
</organism>
<evidence type="ECO:0000256" key="1">
    <source>
        <dbReference type="SAM" id="MobiDB-lite"/>
    </source>
</evidence>
<sequence length="56" mass="5630">MSSSSSEAAGSAAGGGRSFGAGEDSPHGRCKKEEGDGEKSKALDKGEEDVDKGKKE</sequence>
<proteinExistence type="predicted"/>
<gene>
    <name evidence="2" type="ORF">NCGR_LOCUS15389</name>
</gene>
<dbReference type="AlphaFoldDB" id="A0A811NHS8"/>
<dbReference type="EMBL" id="CAJGYO010000004">
    <property type="protein sequence ID" value="CAD6222867.1"/>
    <property type="molecule type" value="Genomic_DNA"/>
</dbReference>
<comment type="caution">
    <text evidence="2">The sequence shown here is derived from an EMBL/GenBank/DDBJ whole genome shotgun (WGS) entry which is preliminary data.</text>
</comment>
<feature type="compositionally biased region" description="Low complexity" evidence="1">
    <location>
        <begin position="1"/>
        <end position="11"/>
    </location>
</feature>